<dbReference type="GO" id="GO:0004601">
    <property type="term" value="F:peroxidase activity"/>
    <property type="evidence" value="ECO:0007669"/>
    <property type="project" value="UniProtKB-KW"/>
</dbReference>
<name>A0ABU7W6S3_9FLAO</name>
<dbReference type="EMBL" id="JAZHOU010000003">
    <property type="protein sequence ID" value="MEF3079447.1"/>
    <property type="molecule type" value="Genomic_DNA"/>
</dbReference>
<dbReference type="CDD" id="cd00340">
    <property type="entry name" value="GSH_Peroxidase"/>
    <property type="match status" value="1"/>
</dbReference>
<dbReference type="PANTHER" id="PTHR11592">
    <property type="entry name" value="GLUTATHIONE PEROXIDASE"/>
    <property type="match status" value="1"/>
</dbReference>
<dbReference type="Pfam" id="PF00255">
    <property type="entry name" value="GSHPx"/>
    <property type="match status" value="1"/>
</dbReference>
<dbReference type="Gene3D" id="3.40.30.10">
    <property type="entry name" value="Glutaredoxin"/>
    <property type="match status" value="1"/>
</dbReference>
<dbReference type="Proteomes" id="UP001356704">
    <property type="component" value="Unassembled WGS sequence"/>
</dbReference>
<keyword evidence="3 4" id="KW-0560">Oxidoreductase</keyword>
<evidence type="ECO:0000256" key="4">
    <source>
        <dbReference type="RuleBase" id="RU000499"/>
    </source>
</evidence>
<sequence>MNPMKAFVGTLKVSDRDIKQNALQPLYAIRINSLQGKPVDLSDFKGKKILFVNVASKCGFTPQYRELQELADNYKDQLVVIGVPCNQFGAQEPGTAEDIEEFCQVNYGVSFLITEKINVKGDHQHPLYEWLTSKRLNGKQNSVVKWNFQKYLIDEQGEFLDYFYSITKPTNSRITKYLK</sequence>
<dbReference type="PRINTS" id="PR01011">
    <property type="entry name" value="GLUTPROXDASE"/>
</dbReference>
<evidence type="ECO:0000256" key="3">
    <source>
        <dbReference type="ARBA" id="ARBA00023002"/>
    </source>
</evidence>
<protein>
    <recommendedName>
        <fullName evidence="4">Glutathione peroxidase</fullName>
    </recommendedName>
</protein>
<keyword evidence="2 4" id="KW-0575">Peroxidase</keyword>
<keyword evidence="6" id="KW-1185">Reference proteome</keyword>
<dbReference type="InterPro" id="IPR036249">
    <property type="entry name" value="Thioredoxin-like_sf"/>
</dbReference>
<evidence type="ECO:0000256" key="1">
    <source>
        <dbReference type="ARBA" id="ARBA00006926"/>
    </source>
</evidence>
<organism evidence="5 6">
    <name type="scientific">Winogradskyella poriferorum</name>
    <dbReference type="NCBI Taxonomy" id="307627"/>
    <lineage>
        <taxon>Bacteria</taxon>
        <taxon>Pseudomonadati</taxon>
        <taxon>Bacteroidota</taxon>
        <taxon>Flavobacteriia</taxon>
        <taxon>Flavobacteriales</taxon>
        <taxon>Flavobacteriaceae</taxon>
        <taxon>Winogradskyella</taxon>
    </lineage>
</organism>
<evidence type="ECO:0000313" key="5">
    <source>
        <dbReference type="EMBL" id="MEF3079447.1"/>
    </source>
</evidence>
<dbReference type="RefSeq" id="WP_331810206.1">
    <property type="nucleotide sequence ID" value="NZ_JAZHOU010000003.1"/>
</dbReference>
<accession>A0ABU7W6S3</accession>
<gene>
    <name evidence="5" type="ORF">V1468_10550</name>
</gene>
<dbReference type="PANTHER" id="PTHR11592:SF134">
    <property type="entry name" value="PHOSPHOLIPID HYDROPEROXIDE GLUTATHIONE PEROXIDASE"/>
    <property type="match status" value="1"/>
</dbReference>
<comment type="similarity">
    <text evidence="1 4">Belongs to the glutathione peroxidase family.</text>
</comment>
<reference evidence="5 6" key="1">
    <citation type="submission" date="2024-02" db="EMBL/GenBank/DDBJ databases">
        <title>Winogradskyella poriferorum JCM 12885.</title>
        <authorList>
            <person name="Zhang D.-F."/>
            <person name="Fu Z.-Y."/>
        </authorList>
    </citation>
    <scope>NUCLEOTIDE SEQUENCE [LARGE SCALE GENOMIC DNA]</scope>
    <source>
        <strain evidence="5 6">JCM 12885</strain>
    </source>
</reference>
<dbReference type="PIRSF" id="PIRSF000303">
    <property type="entry name" value="Glutathion_perox"/>
    <property type="match status" value="1"/>
</dbReference>
<dbReference type="PROSITE" id="PS00460">
    <property type="entry name" value="GLUTATHIONE_PEROXID_1"/>
    <property type="match status" value="1"/>
</dbReference>
<comment type="caution">
    <text evidence="5">The sequence shown here is derived from an EMBL/GenBank/DDBJ whole genome shotgun (WGS) entry which is preliminary data.</text>
</comment>
<proteinExistence type="inferred from homology"/>
<evidence type="ECO:0000256" key="2">
    <source>
        <dbReference type="ARBA" id="ARBA00022559"/>
    </source>
</evidence>
<dbReference type="InterPro" id="IPR029759">
    <property type="entry name" value="GPX_AS"/>
</dbReference>
<dbReference type="PROSITE" id="PS51355">
    <property type="entry name" value="GLUTATHIONE_PEROXID_3"/>
    <property type="match status" value="1"/>
</dbReference>
<evidence type="ECO:0000313" key="6">
    <source>
        <dbReference type="Proteomes" id="UP001356704"/>
    </source>
</evidence>
<dbReference type="SUPFAM" id="SSF52833">
    <property type="entry name" value="Thioredoxin-like"/>
    <property type="match status" value="1"/>
</dbReference>
<dbReference type="InterPro" id="IPR000889">
    <property type="entry name" value="Glutathione_peroxidase"/>
</dbReference>